<keyword evidence="2" id="KW-1185">Reference proteome</keyword>
<dbReference type="AlphaFoldDB" id="A0A3T1D8I3"/>
<protein>
    <submittedName>
        <fullName evidence="1">Uncharacterized protein</fullName>
    </submittedName>
</protein>
<dbReference type="Proteomes" id="UP000289856">
    <property type="component" value="Chromosome"/>
</dbReference>
<sequence>MVQLRHVWEVVKRCGRLILASGLIGNEISGKFELTQLSFSIRING</sequence>
<proteinExistence type="predicted"/>
<reference evidence="1 2" key="1">
    <citation type="submission" date="2019-01" db="EMBL/GenBank/DDBJ databases">
        <title>Complete genome sequence of Cohnella hallensis HS21 isolated from Korean fir (Abies koreana) rhizospheric soil.</title>
        <authorList>
            <person name="Jiang L."/>
            <person name="Kang S.W."/>
            <person name="Kim S."/>
            <person name="Jung J."/>
            <person name="Kim C.Y."/>
            <person name="Kim D.H."/>
            <person name="Kim S.W."/>
            <person name="Lee J."/>
        </authorList>
    </citation>
    <scope>NUCLEOTIDE SEQUENCE [LARGE SCALE GENOMIC DNA]</scope>
    <source>
        <strain evidence="1 2">HS21</strain>
    </source>
</reference>
<evidence type="ECO:0000313" key="1">
    <source>
        <dbReference type="EMBL" id="BBI34318.1"/>
    </source>
</evidence>
<dbReference type="KEGG" id="cohn:KCTCHS21_37170"/>
<gene>
    <name evidence="1" type="ORF">KCTCHS21_37170</name>
</gene>
<evidence type="ECO:0000313" key="2">
    <source>
        <dbReference type="Proteomes" id="UP000289856"/>
    </source>
</evidence>
<dbReference type="EMBL" id="AP019400">
    <property type="protein sequence ID" value="BBI34318.1"/>
    <property type="molecule type" value="Genomic_DNA"/>
</dbReference>
<name>A0A3T1D8I3_9BACL</name>
<accession>A0A3T1D8I3</accession>
<organism evidence="1 2">
    <name type="scientific">Cohnella abietis</name>
    <dbReference type="NCBI Taxonomy" id="2507935"/>
    <lineage>
        <taxon>Bacteria</taxon>
        <taxon>Bacillati</taxon>
        <taxon>Bacillota</taxon>
        <taxon>Bacilli</taxon>
        <taxon>Bacillales</taxon>
        <taxon>Paenibacillaceae</taxon>
        <taxon>Cohnella</taxon>
    </lineage>
</organism>